<comment type="function">
    <text evidence="2">Antitoxin component of a type II toxin-antitoxin (TA) system.</text>
</comment>
<organism evidence="3 4">
    <name type="scientific">Marinimicrococcus flavescens</name>
    <dbReference type="NCBI Taxonomy" id="3031815"/>
    <lineage>
        <taxon>Bacteria</taxon>
        <taxon>Pseudomonadati</taxon>
        <taxon>Pseudomonadota</taxon>
        <taxon>Alphaproteobacteria</taxon>
        <taxon>Geminicoccales</taxon>
        <taxon>Geminicoccaceae</taxon>
        <taxon>Marinimicrococcus</taxon>
    </lineage>
</organism>
<evidence type="ECO:0000256" key="1">
    <source>
        <dbReference type="ARBA" id="ARBA00009981"/>
    </source>
</evidence>
<dbReference type="Proteomes" id="UP001301140">
    <property type="component" value="Unassembled WGS sequence"/>
</dbReference>
<evidence type="ECO:0000313" key="3">
    <source>
        <dbReference type="EMBL" id="MDF1586219.1"/>
    </source>
</evidence>
<dbReference type="AlphaFoldDB" id="A0AAP3V1T2"/>
<evidence type="ECO:0000313" key="4">
    <source>
        <dbReference type="Proteomes" id="UP001301140"/>
    </source>
</evidence>
<comment type="caution">
    <text evidence="3">The sequence shown here is derived from an EMBL/GenBank/DDBJ whole genome shotgun (WGS) entry which is preliminary data.</text>
</comment>
<evidence type="ECO:0000256" key="2">
    <source>
        <dbReference type="RuleBase" id="RU362080"/>
    </source>
</evidence>
<sequence length="84" mass="9404">MSERTTVPASEFARNFGRYRDEALAGSIIAVTSHGRVVGAFLSARELEHYERLKRREREVLVTGELPDEVVAEIEAAEYGALPR</sequence>
<proteinExistence type="inferred from homology"/>
<keyword evidence="4" id="KW-1185">Reference proteome</keyword>
<accession>A0AAP3V1T2</accession>
<protein>
    <recommendedName>
        <fullName evidence="2">Antitoxin</fullName>
    </recommendedName>
</protein>
<dbReference type="SUPFAM" id="SSF143120">
    <property type="entry name" value="YefM-like"/>
    <property type="match status" value="1"/>
</dbReference>
<comment type="similarity">
    <text evidence="1 2">Belongs to the phD/YefM antitoxin family.</text>
</comment>
<dbReference type="InterPro" id="IPR006442">
    <property type="entry name" value="Antitoxin_Phd/YefM"/>
</dbReference>
<gene>
    <name evidence="3" type="ORF">PZ740_07455</name>
</gene>
<dbReference type="InterPro" id="IPR036165">
    <property type="entry name" value="YefM-like_sf"/>
</dbReference>
<dbReference type="Pfam" id="PF02604">
    <property type="entry name" value="PhdYeFM_antitox"/>
    <property type="match status" value="1"/>
</dbReference>
<dbReference type="EMBL" id="JARGEQ010000073">
    <property type="protein sequence ID" value="MDF1586219.1"/>
    <property type="molecule type" value="Genomic_DNA"/>
</dbReference>
<name>A0AAP3V1T2_9PROT</name>
<reference evidence="3 4" key="1">
    <citation type="submission" date="2023-03" db="EMBL/GenBank/DDBJ databases">
        <title>YIM 152171 draft genome.</title>
        <authorList>
            <person name="Yang Z."/>
        </authorList>
    </citation>
    <scope>NUCLEOTIDE SEQUENCE [LARGE SCALE GENOMIC DNA]</scope>
    <source>
        <strain evidence="3 4">YIM 152171</strain>
    </source>
</reference>
<dbReference type="RefSeq" id="WP_327788634.1">
    <property type="nucleotide sequence ID" value="NZ_JARGEQ010000073.1"/>
</dbReference>